<evidence type="ECO:0000256" key="7">
    <source>
        <dbReference type="ARBA" id="ARBA00012440"/>
    </source>
</evidence>
<dbReference type="GO" id="GO:0006979">
    <property type="term" value="P:response to oxidative stress"/>
    <property type="evidence" value="ECO:0007669"/>
    <property type="project" value="InterPro"/>
</dbReference>
<evidence type="ECO:0000256" key="3">
    <source>
        <dbReference type="ARBA" id="ARBA00004406"/>
    </source>
</evidence>
<keyword evidence="10" id="KW-0444">Lipid biosynthesis</keyword>
<evidence type="ECO:0000256" key="1">
    <source>
        <dbReference type="ARBA" id="ARBA00001970"/>
    </source>
</evidence>
<evidence type="ECO:0000256" key="19">
    <source>
        <dbReference type="ARBA" id="ARBA00022964"/>
    </source>
</evidence>
<keyword evidence="18" id="KW-0492">Microsome</keyword>
<evidence type="ECO:0000256" key="25">
    <source>
        <dbReference type="ARBA" id="ARBA00023160"/>
    </source>
</evidence>
<keyword evidence="40" id="KW-1185">Reference proteome</keyword>
<dbReference type="FunFam" id="1.10.640.10:FF:000002">
    <property type="entry name" value="Prostaglandin G/H synthase 2"/>
    <property type="match status" value="1"/>
</dbReference>
<accession>A0A8C5I3F9</accession>
<evidence type="ECO:0000256" key="13">
    <source>
        <dbReference type="ARBA" id="ARBA00022617"/>
    </source>
</evidence>
<comment type="catalytic activity">
    <reaction evidence="32">
        <text>(9Z,12Z)-octadecadienoate + AH2 + O2 = (9R)-hydroxy-(10E,12Z)-octadecadienoate + A + H2O</text>
        <dbReference type="Rhea" id="RHEA:75447"/>
        <dbReference type="ChEBI" id="CHEBI:13193"/>
        <dbReference type="ChEBI" id="CHEBI:15377"/>
        <dbReference type="ChEBI" id="CHEBI:15379"/>
        <dbReference type="ChEBI" id="CHEBI:17499"/>
        <dbReference type="ChEBI" id="CHEBI:30245"/>
        <dbReference type="ChEBI" id="CHEBI:77895"/>
    </reaction>
    <physiologicalReaction direction="left-to-right" evidence="32">
        <dbReference type="Rhea" id="RHEA:75448"/>
    </physiologicalReaction>
</comment>
<evidence type="ECO:0000256" key="24">
    <source>
        <dbReference type="ARBA" id="ARBA00023157"/>
    </source>
</evidence>
<evidence type="ECO:0000256" key="5">
    <source>
        <dbReference type="ARBA" id="ARBA00008928"/>
    </source>
</evidence>
<dbReference type="InterPro" id="IPR019791">
    <property type="entry name" value="Haem_peroxidase_animal"/>
</dbReference>
<dbReference type="GO" id="GO:0020037">
    <property type="term" value="F:heme binding"/>
    <property type="evidence" value="ECO:0007669"/>
    <property type="project" value="InterPro"/>
</dbReference>
<evidence type="ECO:0000256" key="6">
    <source>
        <dbReference type="ARBA" id="ARBA00011738"/>
    </source>
</evidence>
<dbReference type="GO" id="GO:0004666">
    <property type="term" value="F:prostaglandin-endoperoxide synthase activity"/>
    <property type="evidence" value="ECO:0007669"/>
    <property type="project" value="UniProtKB-EC"/>
</dbReference>
<keyword evidence="19" id="KW-0223">Dioxygenase</keyword>
<evidence type="ECO:0000256" key="18">
    <source>
        <dbReference type="ARBA" id="ARBA00022848"/>
    </source>
</evidence>
<evidence type="ECO:0000256" key="17">
    <source>
        <dbReference type="ARBA" id="ARBA00022832"/>
    </source>
</evidence>
<keyword evidence="24" id="KW-1015">Disulfide bond</keyword>
<reference evidence="39" key="3">
    <citation type="submission" date="2025-09" db="UniProtKB">
        <authorList>
            <consortium name="Ensembl"/>
        </authorList>
    </citation>
    <scope>IDENTIFICATION</scope>
</reference>
<dbReference type="PROSITE" id="PS50292">
    <property type="entry name" value="PEROXIDASE_3"/>
    <property type="match status" value="1"/>
</dbReference>
<evidence type="ECO:0000256" key="32">
    <source>
        <dbReference type="ARBA" id="ARBA00036313"/>
    </source>
</evidence>
<feature type="binding site" evidence="36">
    <location>
        <position position="182"/>
    </location>
    <ligand>
        <name>substrate</name>
    </ligand>
</feature>
<dbReference type="GO" id="GO:0019371">
    <property type="term" value="P:cyclooxygenase pathway"/>
    <property type="evidence" value="ECO:0007669"/>
    <property type="project" value="TreeGrafter"/>
</dbReference>
<comment type="catalytic activity">
    <reaction evidence="31">
        <text>(9Z,12Z)-octadecadienoate + AH2 + O2 = (9S)-hydroxy-(10E,12Z)-octadecadienoate + A + H2O</text>
        <dbReference type="Rhea" id="RHEA:75459"/>
        <dbReference type="ChEBI" id="CHEBI:13193"/>
        <dbReference type="ChEBI" id="CHEBI:15377"/>
        <dbReference type="ChEBI" id="CHEBI:15379"/>
        <dbReference type="ChEBI" id="CHEBI:17499"/>
        <dbReference type="ChEBI" id="CHEBI:30245"/>
        <dbReference type="ChEBI" id="CHEBI:77852"/>
    </reaction>
    <physiologicalReaction direction="left-to-right" evidence="31">
        <dbReference type="Rhea" id="RHEA:75460"/>
    </physiologicalReaction>
</comment>
<keyword evidence="16" id="KW-0256">Endoplasmic reticulum</keyword>
<feature type="binding site" description="axial binding residue" evidence="36">
    <location>
        <position position="450"/>
    </location>
    <ligand>
        <name>heme b</name>
        <dbReference type="ChEBI" id="CHEBI:60344"/>
    </ligand>
    <ligandPart>
        <name>Fe</name>
        <dbReference type="ChEBI" id="CHEBI:18248"/>
    </ligandPart>
</feature>
<comment type="caution">
    <text evidence="37">Lacks conserved residue(s) required for the propagation of feature annotation.</text>
</comment>
<evidence type="ECO:0000256" key="34">
    <source>
        <dbReference type="ARBA" id="ARBA00036409"/>
    </source>
</evidence>
<keyword evidence="15" id="KW-0732">Signal</keyword>
<keyword evidence="11" id="KW-0575">Peroxidase</keyword>
<feature type="active site" description="For cyclooxygenase activity" evidence="35">
    <location>
        <position position="447"/>
    </location>
</feature>
<keyword evidence="13 36" id="KW-0349">Heme</keyword>
<dbReference type="Pfam" id="PF03098">
    <property type="entry name" value="An_peroxidase"/>
    <property type="match status" value="1"/>
</dbReference>
<dbReference type="EC" id="1.14.99.1" evidence="7"/>
<keyword evidence="22" id="KW-0443">Lipid metabolism</keyword>
<evidence type="ECO:0000256" key="21">
    <source>
        <dbReference type="ARBA" id="ARBA00023004"/>
    </source>
</evidence>
<dbReference type="PRINTS" id="PR00457">
    <property type="entry name" value="ANPEROXIDASE"/>
</dbReference>
<gene>
    <name evidence="39" type="primary">ptgs2b</name>
</gene>
<dbReference type="CDD" id="cd09816">
    <property type="entry name" value="prostaglandin_endoperoxide_synthase"/>
    <property type="match status" value="1"/>
</dbReference>
<evidence type="ECO:0000256" key="29">
    <source>
        <dbReference type="ARBA" id="ARBA00031793"/>
    </source>
</evidence>
<comment type="cofactor">
    <cofactor evidence="1">
        <name>heme b</name>
        <dbReference type="ChEBI" id="CHEBI:60344"/>
    </cofactor>
</comment>
<keyword evidence="26" id="KW-0325">Glycoprotein</keyword>
<evidence type="ECO:0000256" key="36">
    <source>
        <dbReference type="PIRSR" id="PIRSR619791-2"/>
    </source>
</evidence>
<dbReference type="GO" id="GO:0004601">
    <property type="term" value="F:peroxidase activity"/>
    <property type="evidence" value="ECO:0007669"/>
    <property type="project" value="UniProtKB-KW"/>
</dbReference>
<evidence type="ECO:0000256" key="37">
    <source>
        <dbReference type="PROSITE-ProRule" id="PRU00076"/>
    </source>
</evidence>
<evidence type="ECO:0000256" key="11">
    <source>
        <dbReference type="ARBA" id="ARBA00022559"/>
    </source>
</evidence>
<dbReference type="FunFam" id="2.10.25.10:FF:000235">
    <property type="entry name" value="Prostaglandin G/H synthase 2"/>
    <property type="match status" value="1"/>
</dbReference>
<evidence type="ECO:0000256" key="28">
    <source>
        <dbReference type="ARBA" id="ARBA00031216"/>
    </source>
</evidence>
<dbReference type="Gene3D" id="1.10.640.10">
    <property type="entry name" value="Haem peroxidase domain superfamily, animal type"/>
    <property type="match status" value="1"/>
</dbReference>
<dbReference type="AlphaFoldDB" id="A0A8C5I3F9"/>
<comment type="catalytic activity">
    <reaction evidence="33">
        <text>(9Z,12Z)-octadecadienoate + AH2 + O2 = (13S)-hydroxy-(9Z,11E)-octadecadienoate + A + H2O</text>
        <dbReference type="Rhea" id="RHEA:75451"/>
        <dbReference type="ChEBI" id="CHEBI:13193"/>
        <dbReference type="ChEBI" id="CHEBI:15377"/>
        <dbReference type="ChEBI" id="CHEBI:15379"/>
        <dbReference type="ChEBI" id="CHEBI:17499"/>
        <dbReference type="ChEBI" id="CHEBI:30245"/>
        <dbReference type="ChEBI" id="CHEBI:90850"/>
    </reaction>
    <physiologicalReaction direction="left-to-right" evidence="33">
        <dbReference type="Rhea" id="RHEA:75452"/>
    </physiologicalReaction>
</comment>
<dbReference type="GO" id="GO:0046872">
    <property type="term" value="F:metal ion binding"/>
    <property type="evidence" value="ECO:0007669"/>
    <property type="project" value="UniProtKB-KW"/>
</dbReference>
<evidence type="ECO:0000256" key="2">
    <source>
        <dbReference type="ARBA" id="ARBA00004174"/>
    </source>
</evidence>
<dbReference type="PANTHER" id="PTHR11903">
    <property type="entry name" value="PROSTAGLANDIN G/H SYNTHASE"/>
    <property type="match status" value="1"/>
</dbReference>
<dbReference type="Ensembl" id="ENSGWIT00000057270.1">
    <property type="protein sequence ID" value="ENSGWIP00000053096.1"/>
    <property type="gene ID" value="ENSGWIG00000025514.1"/>
</dbReference>
<evidence type="ECO:0000256" key="30">
    <source>
        <dbReference type="ARBA" id="ARBA00033144"/>
    </source>
</evidence>
<comment type="pathway">
    <text evidence="4">Lipid metabolism; prostaglandin biosynthesis.</text>
</comment>
<evidence type="ECO:0000256" key="4">
    <source>
        <dbReference type="ARBA" id="ARBA00004702"/>
    </source>
</evidence>
<dbReference type="SUPFAM" id="SSF48113">
    <property type="entry name" value="Heme-dependent peroxidases"/>
    <property type="match status" value="1"/>
</dbReference>
<evidence type="ECO:0000313" key="39">
    <source>
        <dbReference type="Ensembl" id="ENSGWIP00000053096.1"/>
    </source>
</evidence>
<protein>
    <recommendedName>
        <fullName evidence="8">Prostaglandin G/H synthase 2</fullName>
        <ecNumber evidence="7">1.14.99.1</ecNumber>
    </recommendedName>
    <alternativeName>
        <fullName evidence="28">Cyclooxygenase-2</fullName>
    </alternativeName>
    <alternativeName>
        <fullName evidence="27">PHS II</fullName>
    </alternativeName>
    <alternativeName>
        <fullName evidence="29">Prostaglandin H2 synthase 2</fullName>
    </alternativeName>
    <alternativeName>
        <fullName evidence="30">Prostaglandin-endoperoxide synthase 2</fullName>
    </alternativeName>
</protein>
<reference evidence="39" key="1">
    <citation type="submission" date="2020-06" db="EMBL/GenBank/DDBJ databases">
        <authorList>
            <consortium name="Wellcome Sanger Institute Data Sharing"/>
        </authorList>
    </citation>
    <scope>NUCLEOTIDE SEQUENCE [LARGE SCALE GENOMIC DNA]</scope>
</reference>
<evidence type="ECO:0000256" key="15">
    <source>
        <dbReference type="ARBA" id="ARBA00022729"/>
    </source>
</evidence>
<comment type="subcellular location">
    <subcellularLocation>
        <location evidence="3">Endoplasmic reticulum membrane</location>
        <topology evidence="3">Peripheral membrane protein</topology>
    </subcellularLocation>
    <subcellularLocation>
        <location evidence="2">Microsome membrane</location>
        <topology evidence="2">Peripheral membrane protein</topology>
    </subcellularLocation>
</comment>
<dbReference type="GlyCosmos" id="A0A8C5I3F9">
    <property type="glycosylation" value="4 sites, No reported glycans"/>
</dbReference>
<evidence type="ECO:0000313" key="40">
    <source>
        <dbReference type="Proteomes" id="UP000694680"/>
    </source>
</evidence>
<comment type="similarity">
    <text evidence="5">Belongs to the prostaglandin G/H synthase family.</text>
</comment>
<evidence type="ECO:0000256" key="9">
    <source>
        <dbReference type="ARBA" id="ARBA00022501"/>
    </source>
</evidence>
<evidence type="ECO:0000256" key="20">
    <source>
        <dbReference type="ARBA" id="ARBA00023002"/>
    </source>
</evidence>
<evidence type="ECO:0000256" key="14">
    <source>
        <dbReference type="ARBA" id="ARBA00022723"/>
    </source>
</evidence>
<evidence type="ECO:0000256" key="33">
    <source>
        <dbReference type="ARBA" id="ARBA00036358"/>
    </source>
</evidence>
<evidence type="ECO:0000259" key="38">
    <source>
        <dbReference type="PROSITE" id="PS50026"/>
    </source>
</evidence>
<comment type="catalytic activity">
    <reaction evidence="34">
        <text>(9Z,12Z)-octadecadienoate + AH2 + O2 = (13R)-hydroxy-(9Z,11E)-octadecadienoate + A + H2O</text>
        <dbReference type="Rhea" id="RHEA:75455"/>
        <dbReference type="ChEBI" id="CHEBI:13193"/>
        <dbReference type="ChEBI" id="CHEBI:15377"/>
        <dbReference type="ChEBI" id="CHEBI:15379"/>
        <dbReference type="ChEBI" id="CHEBI:17499"/>
        <dbReference type="ChEBI" id="CHEBI:30245"/>
        <dbReference type="ChEBI" id="CHEBI:136655"/>
    </reaction>
    <physiologicalReaction direction="left-to-right" evidence="34">
        <dbReference type="Rhea" id="RHEA:75456"/>
    </physiologicalReaction>
</comment>
<feature type="domain" description="EGF-like" evidence="38">
    <location>
        <begin position="93"/>
        <end position="131"/>
    </location>
</feature>
<dbReference type="UniPathway" id="UPA00662"/>
<dbReference type="InterPro" id="IPR010255">
    <property type="entry name" value="Haem_peroxidase_sf"/>
</dbReference>
<dbReference type="Gene3D" id="2.10.25.10">
    <property type="entry name" value="Laminin"/>
    <property type="match status" value="1"/>
</dbReference>
<dbReference type="PANTHER" id="PTHR11903:SF8">
    <property type="entry name" value="PROSTAGLANDIN G_H SYNTHASE 2"/>
    <property type="match status" value="1"/>
</dbReference>
<evidence type="ECO:0000256" key="8">
    <source>
        <dbReference type="ARBA" id="ARBA00020406"/>
    </source>
</evidence>
<evidence type="ECO:0000256" key="10">
    <source>
        <dbReference type="ARBA" id="ARBA00022516"/>
    </source>
</evidence>
<dbReference type="GO" id="GO:0005789">
    <property type="term" value="C:endoplasmic reticulum membrane"/>
    <property type="evidence" value="ECO:0007669"/>
    <property type="project" value="UniProtKB-SubCell"/>
</dbReference>
<keyword evidence="37" id="KW-0245">EGF-like domain</keyword>
<keyword evidence="25" id="KW-0275">Fatty acid biosynthesis</keyword>
<dbReference type="CDD" id="cd00054">
    <property type="entry name" value="EGF_CA"/>
    <property type="match status" value="1"/>
</dbReference>
<dbReference type="InterPro" id="IPR037120">
    <property type="entry name" value="Haem_peroxidase_sf_animal"/>
</dbReference>
<keyword evidence="14 36" id="KW-0479">Metal-binding</keyword>
<comment type="subunit">
    <text evidence="6">Homodimer.</text>
</comment>
<evidence type="ECO:0000256" key="31">
    <source>
        <dbReference type="ARBA" id="ARBA00035976"/>
    </source>
</evidence>
<evidence type="ECO:0000256" key="26">
    <source>
        <dbReference type="ARBA" id="ARBA00023180"/>
    </source>
</evidence>
<dbReference type="Proteomes" id="UP000694680">
    <property type="component" value="Chromosome 4"/>
</dbReference>
<evidence type="ECO:0000256" key="23">
    <source>
        <dbReference type="ARBA" id="ARBA00023136"/>
    </source>
</evidence>
<dbReference type="SUPFAM" id="SSF57196">
    <property type="entry name" value="EGF/Laminin"/>
    <property type="match status" value="1"/>
</dbReference>
<evidence type="ECO:0000256" key="16">
    <source>
        <dbReference type="ARBA" id="ARBA00022824"/>
    </source>
</evidence>
<sequence>MLMCCNILTFPTGVTQCTPAIHANDDRLVLRVTSQPRERIKAQQRAGFRHLTLHPQSFLTAEGEGETLNEDWSMNRLTLGLLLWALSLTVCQGVNLCCSEPCQNRGVCTALGSNDYECDCTRTGYYGENCTTPEFLTWIKVSLKPSPNTIHYLLTHFKGFWNIINNISFLRDGIMRYVLTSRSHFIDSPPTFNADYGYKSWEAYSNLSYYTRTLPPVAEDCPTPMGIAGKKELPDAKVLAEKLLMRRQFIPDPQGTSLMFAFFAQHFTHQFFKSDLKRGPAFTQALGHGVDLSHIYGDNLEKQHKLRLFKDGKLKYQIIDGEIYPPTMKDVDVQMHYPPHVPESHRFAVGHEAFGLVPGLMMYATIWLREHNRVCDVLKEVHPDWDDERLFQTSRLILIGETIKIVIEDYVQHLSGYNFKLKFDPELLFNQRFQYQNRISSEFNTLYHWHPLMPDSFHIEEKDYSYKEFVFNTSVVTEHGINNLVESFTKQLAGRVAGGRNVPEPIMYVSIKSIEHSRQMRYQSLNAYRKRFSLKPYSSFEDMTGEKEMAAVLEDLYGHIDAVELYPGLLVEKPRTNAIFGETMVEMGAPFSLKGLMGNPICSPEYWKPSTFGGSVGFNIINTASLQSLVCNNVRGPCPLASFHVPDVKDTGSMIINSSTSHSGGSDINPTVILKERTTEL</sequence>
<proteinExistence type="inferred from homology"/>
<dbReference type="GO" id="GO:0043005">
    <property type="term" value="C:neuron projection"/>
    <property type="evidence" value="ECO:0007669"/>
    <property type="project" value="TreeGrafter"/>
</dbReference>
<evidence type="ECO:0000256" key="27">
    <source>
        <dbReference type="ARBA" id="ARBA00030839"/>
    </source>
</evidence>
<keyword evidence="9" id="KW-0644">Prostaglandin metabolism</keyword>
<reference evidence="39" key="2">
    <citation type="submission" date="2025-08" db="UniProtKB">
        <authorList>
            <consortium name="Ensembl"/>
        </authorList>
    </citation>
    <scope>IDENTIFICATION</scope>
</reference>
<keyword evidence="20" id="KW-0560">Oxidoreductase</keyword>
<keyword evidence="17" id="KW-0276">Fatty acid metabolism</keyword>
<evidence type="ECO:0000256" key="35">
    <source>
        <dbReference type="PIRSR" id="PIRSR619791-1"/>
    </source>
</evidence>
<dbReference type="GO" id="GO:0016702">
    <property type="term" value="F:oxidoreductase activity, acting on single donors with incorporation of molecular oxygen, incorporation of two atoms of oxygen"/>
    <property type="evidence" value="ECO:0007669"/>
    <property type="project" value="TreeGrafter"/>
</dbReference>
<keyword evidence="23" id="KW-0472">Membrane</keyword>
<dbReference type="InterPro" id="IPR000742">
    <property type="entry name" value="EGF"/>
</dbReference>
<keyword evidence="21 36" id="KW-0408">Iron</keyword>
<name>A0A8C5I3F9_GOUWI</name>
<organism evidence="39 40">
    <name type="scientific">Gouania willdenowi</name>
    <name type="common">Blunt-snouted clingfish</name>
    <name type="synonym">Lepadogaster willdenowi</name>
    <dbReference type="NCBI Taxonomy" id="441366"/>
    <lineage>
        <taxon>Eukaryota</taxon>
        <taxon>Metazoa</taxon>
        <taxon>Chordata</taxon>
        <taxon>Craniata</taxon>
        <taxon>Vertebrata</taxon>
        <taxon>Euteleostomi</taxon>
        <taxon>Actinopterygii</taxon>
        <taxon>Neopterygii</taxon>
        <taxon>Teleostei</taxon>
        <taxon>Neoteleostei</taxon>
        <taxon>Acanthomorphata</taxon>
        <taxon>Ovalentaria</taxon>
        <taxon>Blenniimorphae</taxon>
        <taxon>Blenniiformes</taxon>
        <taxon>Gobiesocoidei</taxon>
        <taxon>Gobiesocidae</taxon>
        <taxon>Gobiesocinae</taxon>
        <taxon>Gouania</taxon>
    </lineage>
</organism>
<dbReference type="InterPro" id="IPR050783">
    <property type="entry name" value="Oxylipin_biosynth_metab"/>
</dbReference>
<feature type="active site" description="Proton acceptor" evidence="35">
    <location>
        <position position="269"/>
    </location>
</feature>
<keyword evidence="12" id="KW-0643">Prostaglandin biosynthesis</keyword>
<dbReference type="PROSITE" id="PS50026">
    <property type="entry name" value="EGF_3"/>
    <property type="match status" value="1"/>
</dbReference>
<evidence type="ECO:0000256" key="12">
    <source>
        <dbReference type="ARBA" id="ARBA00022585"/>
    </source>
</evidence>
<evidence type="ECO:0000256" key="22">
    <source>
        <dbReference type="ARBA" id="ARBA00023098"/>
    </source>
</evidence>